<protein>
    <recommendedName>
        <fullName evidence="3">FERM domain-containing protein</fullName>
    </recommendedName>
</protein>
<name>H2KR03_CLOSI</name>
<proteinExistence type="predicted"/>
<evidence type="ECO:0000313" key="2">
    <source>
        <dbReference type="Proteomes" id="UP000008909"/>
    </source>
</evidence>
<dbReference type="Proteomes" id="UP000008909">
    <property type="component" value="Unassembled WGS sequence"/>
</dbReference>
<sequence length="107" mass="12308">MCILPDIPTEVVDLIRYRLKRLLGLSKEQAKDEFIRRACEIETYGMEPFQVMILGYQLTKSIYGSVFSVRRSKSAFARTFFNRIPYVAAVGFNSTQVAVDLFTEIDN</sequence>
<dbReference type="AlphaFoldDB" id="H2KR03"/>
<keyword evidence="2" id="KW-1185">Reference proteome</keyword>
<reference evidence="1" key="1">
    <citation type="journal article" date="2011" name="Genome Biol.">
        <title>The draft genome of the carcinogenic human liver fluke Clonorchis sinensis.</title>
        <authorList>
            <person name="Wang X."/>
            <person name="Chen W."/>
            <person name="Huang Y."/>
            <person name="Sun J."/>
            <person name="Men J."/>
            <person name="Liu H."/>
            <person name="Luo F."/>
            <person name="Guo L."/>
            <person name="Lv X."/>
            <person name="Deng C."/>
            <person name="Zhou C."/>
            <person name="Fan Y."/>
            <person name="Li X."/>
            <person name="Huang L."/>
            <person name="Hu Y."/>
            <person name="Liang C."/>
            <person name="Hu X."/>
            <person name="Xu J."/>
            <person name="Yu X."/>
        </authorList>
    </citation>
    <scope>NUCLEOTIDE SEQUENCE [LARGE SCALE GENOMIC DNA]</scope>
    <source>
        <strain evidence="1">Henan</strain>
    </source>
</reference>
<organism evidence="1 2">
    <name type="scientific">Clonorchis sinensis</name>
    <name type="common">Chinese liver fluke</name>
    <dbReference type="NCBI Taxonomy" id="79923"/>
    <lineage>
        <taxon>Eukaryota</taxon>
        <taxon>Metazoa</taxon>
        <taxon>Spiralia</taxon>
        <taxon>Lophotrochozoa</taxon>
        <taxon>Platyhelminthes</taxon>
        <taxon>Trematoda</taxon>
        <taxon>Digenea</taxon>
        <taxon>Opisthorchiida</taxon>
        <taxon>Opisthorchiata</taxon>
        <taxon>Opisthorchiidae</taxon>
        <taxon>Clonorchis</taxon>
    </lineage>
</organism>
<evidence type="ECO:0008006" key="3">
    <source>
        <dbReference type="Google" id="ProtNLM"/>
    </source>
</evidence>
<evidence type="ECO:0000313" key="1">
    <source>
        <dbReference type="EMBL" id="GAA43253.2"/>
    </source>
</evidence>
<dbReference type="EMBL" id="DF143086">
    <property type="protein sequence ID" value="GAA43253.2"/>
    <property type="molecule type" value="Genomic_DNA"/>
</dbReference>
<gene>
    <name evidence="1" type="ORF">CLF_105139</name>
</gene>
<accession>H2KR03</accession>
<reference key="2">
    <citation type="submission" date="2011-10" db="EMBL/GenBank/DDBJ databases">
        <title>The genome and transcriptome sequence of Clonorchis sinensis provide insights into the carcinogenic liver fluke.</title>
        <authorList>
            <person name="Wang X."/>
            <person name="Huang Y."/>
            <person name="Chen W."/>
            <person name="Liu H."/>
            <person name="Guo L."/>
            <person name="Chen Y."/>
            <person name="Luo F."/>
            <person name="Zhou W."/>
            <person name="Sun J."/>
            <person name="Mao Q."/>
            <person name="Liang P."/>
            <person name="Zhou C."/>
            <person name="Tian Y."/>
            <person name="Men J."/>
            <person name="Lv X."/>
            <person name="Huang L."/>
            <person name="Zhou J."/>
            <person name="Hu Y."/>
            <person name="Li R."/>
            <person name="Zhang F."/>
            <person name="Lei H."/>
            <person name="Li X."/>
            <person name="Hu X."/>
            <person name="Liang C."/>
            <person name="Xu J."/>
            <person name="Wu Z."/>
            <person name="Yu X."/>
        </authorList>
    </citation>
    <scope>NUCLEOTIDE SEQUENCE</scope>
    <source>
        <strain>Henan</strain>
    </source>
</reference>